<evidence type="ECO:0000256" key="4">
    <source>
        <dbReference type="RuleBase" id="RU000363"/>
    </source>
</evidence>
<dbReference type="PRINTS" id="PR00081">
    <property type="entry name" value="GDHRDH"/>
</dbReference>
<evidence type="ECO:0000256" key="1">
    <source>
        <dbReference type="ARBA" id="ARBA00006484"/>
    </source>
</evidence>
<dbReference type="PRINTS" id="PR00080">
    <property type="entry name" value="SDRFAMILY"/>
</dbReference>
<dbReference type="SUPFAM" id="SSF51735">
    <property type="entry name" value="NAD(P)-binding Rossmann-fold domains"/>
    <property type="match status" value="1"/>
</dbReference>
<dbReference type="Pfam" id="PF00106">
    <property type="entry name" value="adh_short"/>
    <property type="match status" value="1"/>
</dbReference>
<evidence type="ECO:0000313" key="6">
    <source>
        <dbReference type="Proteomes" id="UP001355207"/>
    </source>
</evidence>
<gene>
    <name evidence="5" type="ORF">L201_000945</name>
</gene>
<dbReference type="PANTHER" id="PTHR43963">
    <property type="entry name" value="CARBONYL REDUCTASE 1-RELATED"/>
    <property type="match status" value="1"/>
</dbReference>
<evidence type="ECO:0000313" key="5">
    <source>
        <dbReference type="EMBL" id="WWC86074.1"/>
    </source>
</evidence>
<keyword evidence="3" id="KW-0560">Oxidoreductase</keyword>
<sequence length="306" mass="33192">MTNNKIVLLTGSSRGLGRATAKNIAAFNEPITLLATSRKAENLNLKGTHKDTIIEYPQLDILDKASIDSLYNDIVKKYGRVDVLINNAGSTFEESDNSTFGPEAVKKTFDLNYYAVVNTIEKFIPIIPAGGRVVNLSSQASHQADFPNADLKARIFDNKLTIPQLNALAKEYESASNNTDGSDGWLKDGFYPAYGTSKAFVNFLTACEARAHPEIKFNALCPGTCATELASGLPEALKTKTADEGTRLILRLGFGDIDNVNGKFWAGRSTADTGPGHVIENWSGGEITWDYKNNEVPTALFTSSAK</sequence>
<dbReference type="Gene3D" id="3.40.50.720">
    <property type="entry name" value="NAD(P)-binding Rossmann-like Domain"/>
    <property type="match status" value="1"/>
</dbReference>
<proteinExistence type="inferred from homology"/>
<evidence type="ECO:0008006" key="7">
    <source>
        <dbReference type="Google" id="ProtNLM"/>
    </source>
</evidence>
<comment type="similarity">
    <text evidence="1 4">Belongs to the short-chain dehydrogenases/reductases (SDR) family.</text>
</comment>
<evidence type="ECO:0000256" key="3">
    <source>
        <dbReference type="ARBA" id="ARBA00023002"/>
    </source>
</evidence>
<dbReference type="GeneID" id="91091617"/>
<dbReference type="AlphaFoldDB" id="A0AAX4JMG4"/>
<organism evidence="5 6">
    <name type="scientific">Kwoniella dendrophila CBS 6074</name>
    <dbReference type="NCBI Taxonomy" id="1295534"/>
    <lineage>
        <taxon>Eukaryota</taxon>
        <taxon>Fungi</taxon>
        <taxon>Dikarya</taxon>
        <taxon>Basidiomycota</taxon>
        <taxon>Agaricomycotina</taxon>
        <taxon>Tremellomycetes</taxon>
        <taxon>Tremellales</taxon>
        <taxon>Cryptococcaceae</taxon>
        <taxon>Kwoniella</taxon>
    </lineage>
</organism>
<dbReference type="InterPro" id="IPR036291">
    <property type="entry name" value="NAD(P)-bd_dom_sf"/>
</dbReference>
<keyword evidence="6" id="KW-1185">Reference proteome</keyword>
<accession>A0AAX4JMG4</accession>
<dbReference type="InterPro" id="IPR002347">
    <property type="entry name" value="SDR_fam"/>
</dbReference>
<protein>
    <recommendedName>
        <fullName evidence="7">Short-chain dehydrogenase/reductase SDR</fullName>
    </recommendedName>
</protein>
<dbReference type="EMBL" id="CP144098">
    <property type="protein sequence ID" value="WWC86074.1"/>
    <property type="molecule type" value="Genomic_DNA"/>
</dbReference>
<reference evidence="5 6" key="1">
    <citation type="submission" date="2024-01" db="EMBL/GenBank/DDBJ databases">
        <title>Comparative genomics of Cryptococcus and Kwoniella reveals pathogenesis evolution and contrasting modes of karyotype evolution via chromosome fusion or intercentromeric recombination.</title>
        <authorList>
            <person name="Coelho M.A."/>
            <person name="David-Palma M."/>
            <person name="Shea T."/>
            <person name="Bowers K."/>
            <person name="McGinley-Smith S."/>
            <person name="Mohammad A.W."/>
            <person name="Gnirke A."/>
            <person name="Yurkov A.M."/>
            <person name="Nowrousian M."/>
            <person name="Sun S."/>
            <person name="Cuomo C.A."/>
            <person name="Heitman J."/>
        </authorList>
    </citation>
    <scope>NUCLEOTIDE SEQUENCE [LARGE SCALE GENOMIC DNA]</scope>
    <source>
        <strain evidence="5 6">CBS 6074</strain>
    </source>
</reference>
<dbReference type="PANTHER" id="PTHR43963:SF6">
    <property type="entry name" value="CHAIN DEHYDROGENASE FAMILY PROTEIN, PUTATIVE (AFU_ORTHOLOGUE AFUA_3G15350)-RELATED"/>
    <property type="match status" value="1"/>
</dbReference>
<name>A0AAX4JMG4_9TREE</name>
<dbReference type="RefSeq" id="XP_066072837.1">
    <property type="nucleotide sequence ID" value="XM_066216740.1"/>
</dbReference>
<dbReference type="Proteomes" id="UP001355207">
    <property type="component" value="Chromosome 1"/>
</dbReference>
<evidence type="ECO:0000256" key="2">
    <source>
        <dbReference type="ARBA" id="ARBA00022857"/>
    </source>
</evidence>
<dbReference type="GO" id="GO:0016491">
    <property type="term" value="F:oxidoreductase activity"/>
    <property type="evidence" value="ECO:0007669"/>
    <property type="project" value="UniProtKB-KW"/>
</dbReference>
<keyword evidence="2" id="KW-0521">NADP</keyword>